<dbReference type="SUPFAM" id="SSF52540">
    <property type="entry name" value="P-loop containing nucleoside triphosphate hydrolases"/>
    <property type="match status" value="1"/>
</dbReference>
<feature type="domain" description="Bacterial type II secretion system protein E" evidence="4">
    <location>
        <begin position="72"/>
        <end position="86"/>
    </location>
</feature>
<dbReference type="PROSITE" id="PS00662">
    <property type="entry name" value="T2SP_E"/>
    <property type="match status" value="1"/>
</dbReference>
<keyword evidence="6" id="KW-1185">Reference proteome</keyword>
<dbReference type="CDD" id="cd01129">
    <property type="entry name" value="PulE-GspE-like"/>
    <property type="match status" value="1"/>
</dbReference>
<dbReference type="PANTHER" id="PTHR30258:SF2">
    <property type="entry name" value="COMG OPERON PROTEIN 1"/>
    <property type="match status" value="1"/>
</dbReference>
<dbReference type="InterPro" id="IPR001482">
    <property type="entry name" value="T2SS/T4SS_dom"/>
</dbReference>
<proteinExistence type="inferred from homology"/>
<dbReference type="InterPro" id="IPR027417">
    <property type="entry name" value="P-loop_NTPase"/>
</dbReference>
<evidence type="ECO:0000313" key="6">
    <source>
        <dbReference type="Proteomes" id="UP001058016"/>
    </source>
</evidence>
<dbReference type="Proteomes" id="UP001058016">
    <property type="component" value="Chromosome"/>
</dbReference>
<keyword evidence="2" id="KW-0547">Nucleotide-binding</keyword>
<gene>
    <name evidence="5" type="primary">tadA</name>
    <name evidence="5" type="ORF">J0J69_00410</name>
</gene>
<accession>A0ABY5JPK3</accession>
<evidence type="ECO:0000256" key="1">
    <source>
        <dbReference type="ARBA" id="ARBA00006611"/>
    </source>
</evidence>
<dbReference type="PANTHER" id="PTHR30258">
    <property type="entry name" value="TYPE II SECRETION SYSTEM PROTEIN GSPE-RELATED"/>
    <property type="match status" value="1"/>
</dbReference>
<comment type="similarity">
    <text evidence="1">Belongs to the GSP E family.</text>
</comment>
<keyword evidence="3" id="KW-0067">ATP-binding</keyword>
<sequence>MFFTPFRFSNGACTGSGKTTTTYAFIDYLKHHLGKSIVTIEDPVEYQQPDIVQMQVNESLGMTYDVGIKEILRHDPDVIIIGEIRDNQTAHQALRAAFTGHLVISTVHAKNVMGTITRLLDLGISLQELEQALVGVVNQRLIQKEDERKAIFELCFGEQLDHLFSQIQQGNLCSLPYKTLDEELFECQHHVS</sequence>
<evidence type="ECO:0000256" key="2">
    <source>
        <dbReference type="ARBA" id="ARBA00022741"/>
    </source>
</evidence>
<dbReference type="RefSeq" id="WP_212725556.1">
    <property type="nucleotide sequence ID" value="NZ_CP071249.1"/>
</dbReference>
<protein>
    <submittedName>
        <fullName evidence="5">Flp pilus assembly complex ATPase component TadA</fullName>
    </submittedName>
</protein>
<dbReference type="EMBL" id="CP071249">
    <property type="protein sequence ID" value="UUF07191.1"/>
    <property type="molecule type" value="Genomic_DNA"/>
</dbReference>
<evidence type="ECO:0000259" key="4">
    <source>
        <dbReference type="PROSITE" id="PS00662"/>
    </source>
</evidence>
<organism evidence="5 6">
    <name type="scientific">Turicibacter bilis</name>
    <dbReference type="NCBI Taxonomy" id="2735723"/>
    <lineage>
        <taxon>Bacteria</taxon>
        <taxon>Bacillati</taxon>
        <taxon>Bacillota</taxon>
        <taxon>Erysipelotrichia</taxon>
        <taxon>Erysipelotrichales</taxon>
        <taxon>Turicibacteraceae</taxon>
        <taxon>Turicibacter</taxon>
    </lineage>
</organism>
<name>A0ABY5JPK3_9FIRM</name>
<evidence type="ECO:0000313" key="5">
    <source>
        <dbReference type="EMBL" id="UUF07191.1"/>
    </source>
</evidence>
<dbReference type="Gene3D" id="3.40.50.300">
    <property type="entry name" value="P-loop containing nucleotide triphosphate hydrolases"/>
    <property type="match status" value="1"/>
</dbReference>
<reference evidence="5 6" key="1">
    <citation type="submission" date="2021-03" db="EMBL/GenBank/DDBJ databases">
        <title>Comparative Genomics and Metabolomics in the genus Turicibacter.</title>
        <authorList>
            <person name="Maki J."/>
            <person name="Looft T."/>
        </authorList>
    </citation>
    <scope>NUCLEOTIDE SEQUENCE [LARGE SCALE GENOMIC DNA]</scope>
    <source>
        <strain evidence="5 6">MMM721</strain>
    </source>
</reference>
<evidence type="ECO:0000256" key="3">
    <source>
        <dbReference type="ARBA" id="ARBA00022840"/>
    </source>
</evidence>
<dbReference type="Pfam" id="PF00437">
    <property type="entry name" value="T2SSE"/>
    <property type="match status" value="1"/>
</dbReference>